<keyword evidence="1" id="KW-0812">Transmembrane</keyword>
<comment type="caution">
    <text evidence="2">The sequence shown here is derived from an EMBL/GenBank/DDBJ whole genome shotgun (WGS) entry which is preliminary data.</text>
</comment>
<organism evidence="2 3">
    <name type="scientific">Paeniglutamicibacter antarcticus</name>
    <dbReference type="NCBI Taxonomy" id="494023"/>
    <lineage>
        <taxon>Bacteria</taxon>
        <taxon>Bacillati</taxon>
        <taxon>Actinomycetota</taxon>
        <taxon>Actinomycetes</taxon>
        <taxon>Micrococcales</taxon>
        <taxon>Micrococcaceae</taxon>
        <taxon>Paeniglutamicibacter</taxon>
    </lineage>
</organism>
<evidence type="ECO:0000313" key="3">
    <source>
        <dbReference type="Proteomes" id="UP001501257"/>
    </source>
</evidence>
<keyword evidence="3" id="KW-1185">Reference proteome</keyword>
<evidence type="ECO:0000256" key="1">
    <source>
        <dbReference type="SAM" id="Phobius"/>
    </source>
</evidence>
<name>A0ABP9TP91_9MICC</name>
<gene>
    <name evidence="2" type="ORF">GCM10025778_24890</name>
</gene>
<feature type="transmembrane region" description="Helical" evidence="1">
    <location>
        <begin position="88"/>
        <end position="108"/>
    </location>
</feature>
<accession>A0ABP9TP91</accession>
<evidence type="ECO:0000313" key="2">
    <source>
        <dbReference type="EMBL" id="GAA5227956.1"/>
    </source>
</evidence>
<feature type="transmembrane region" description="Helical" evidence="1">
    <location>
        <begin position="120"/>
        <end position="137"/>
    </location>
</feature>
<sequence>MTENKRSSEDFDPREMLAEIDGASTAMVGSTEAPRSFMFTLLALLTTVITLLDVVSWPMILGLFTLLIPLGLWYYLLMRNRPKARTVLSHSGPYIGYGLLFGLVMQFSRFWEAESWGEGAAKWLVVFTILGFCISRMRSATIKNRLKDANERPL</sequence>
<protein>
    <submittedName>
        <fullName evidence="2">Uncharacterized protein</fullName>
    </submittedName>
</protein>
<dbReference type="EMBL" id="BAABLK010000034">
    <property type="protein sequence ID" value="GAA5227956.1"/>
    <property type="molecule type" value="Genomic_DNA"/>
</dbReference>
<keyword evidence="1" id="KW-0472">Membrane</keyword>
<keyword evidence="1" id="KW-1133">Transmembrane helix</keyword>
<dbReference type="RefSeq" id="WP_210100020.1">
    <property type="nucleotide sequence ID" value="NZ_BAABLK010000034.1"/>
</dbReference>
<reference evidence="3" key="1">
    <citation type="journal article" date="2019" name="Int. J. Syst. Evol. Microbiol.">
        <title>The Global Catalogue of Microorganisms (GCM) 10K type strain sequencing project: providing services to taxonomists for standard genome sequencing and annotation.</title>
        <authorList>
            <consortium name="The Broad Institute Genomics Platform"/>
            <consortium name="The Broad Institute Genome Sequencing Center for Infectious Disease"/>
            <person name="Wu L."/>
            <person name="Ma J."/>
        </authorList>
    </citation>
    <scope>NUCLEOTIDE SEQUENCE [LARGE SCALE GENOMIC DNA]</scope>
    <source>
        <strain evidence="3">JCM 18952</strain>
    </source>
</reference>
<proteinExistence type="predicted"/>
<feature type="transmembrane region" description="Helical" evidence="1">
    <location>
        <begin position="36"/>
        <end position="52"/>
    </location>
</feature>
<feature type="transmembrane region" description="Helical" evidence="1">
    <location>
        <begin position="58"/>
        <end position="76"/>
    </location>
</feature>
<dbReference type="Proteomes" id="UP001501257">
    <property type="component" value="Unassembled WGS sequence"/>
</dbReference>